<feature type="signal peptide" evidence="2">
    <location>
        <begin position="1"/>
        <end position="23"/>
    </location>
</feature>
<dbReference type="AlphaFoldDB" id="A0A2T0Q304"/>
<evidence type="ECO:0000256" key="2">
    <source>
        <dbReference type="SAM" id="SignalP"/>
    </source>
</evidence>
<dbReference type="EMBL" id="PVZC01000005">
    <property type="protein sequence ID" value="PRX98174.1"/>
    <property type="molecule type" value="Genomic_DNA"/>
</dbReference>
<evidence type="ECO:0000313" key="3">
    <source>
        <dbReference type="EMBL" id="PRX98174.1"/>
    </source>
</evidence>
<dbReference type="OrthoDB" id="3831250at2"/>
<dbReference type="RefSeq" id="WP_106248318.1">
    <property type="nucleotide sequence ID" value="NZ_PVZC01000005.1"/>
</dbReference>
<evidence type="ECO:0000256" key="1">
    <source>
        <dbReference type="SAM" id="MobiDB-lite"/>
    </source>
</evidence>
<feature type="chain" id="PRO_5015436616" description="DUF4352 domain-containing protein" evidence="2">
    <location>
        <begin position="24"/>
        <end position="178"/>
    </location>
</feature>
<sequence>MPAGRTRGALLAVLLALAAAGCAAPTPPGTRAPAVPPPAAGPAAEPGGGAAPDDAHRYPDGVVVEVSAARVETISEVAAGGVPGEPMAAVDVTVDNGSDSEINIAIALVSAVTGDDATATDNVFDVDVLGDPLDGPIAAGETATGGYGFHLGDGDYSDLLIEVVLEPDREAAVFERSA</sequence>
<organism evidence="3 4">
    <name type="scientific">Allonocardiopsis opalescens</name>
    <dbReference type="NCBI Taxonomy" id="1144618"/>
    <lineage>
        <taxon>Bacteria</taxon>
        <taxon>Bacillati</taxon>
        <taxon>Actinomycetota</taxon>
        <taxon>Actinomycetes</taxon>
        <taxon>Streptosporangiales</taxon>
        <taxon>Allonocardiopsis</taxon>
    </lineage>
</organism>
<evidence type="ECO:0000313" key="4">
    <source>
        <dbReference type="Proteomes" id="UP000237846"/>
    </source>
</evidence>
<comment type="caution">
    <text evidence="3">The sequence shown here is derived from an EMBL/GenBank/DDBJ whole genome shotgun (WGS) entry which is preliminary data.</text>
</comment>
<evidence type="ECO:0008006" key="5">
    <source>
        <dbReference type="Google" id="ProtNLM"/>
    </source>
</evidence>
<reference evidence="3 4" key="1">
    <citation type="submission" date="2018-03" db="EMBL/GenBank/DDBJ databases">
        <title>Genomic Encyclopedia of Archaeal and Bacterial Type Strains, Phase II (KMG-II): from individual species to whole genera.</title>
        <authorList>
            <person name="Goeker M."/>
        </authorList>
    </citation>
    <scope>NUCLEOTIDE SEQUENCE [LARGE SCALE GENOMIC DNA]</scope>
    <source>
        <strain evidence="3 4">DSM 45601</strain>
    </source>
</reference>
<protein>
    <recommendedName>
        <fullName evidence="5">DUF4352 domain-containing protein</fullName>
    </recommendedName>
</protein>
<proteinExistence type="predicted"/>
<dbReference type="Proteomes" id="UP000237846">
    <property type="component" value="Unassembled WGS sequence"/>
</dbReference>
<feature type="compositionally biased region" description="Pro residues" evidence="1">
    <location>
        <begin position="25"/>
        <end position="40"/>
    </location>
</feature>
<name>A0A2T0Q304_9ACTN</name>
<keyword evidence="4" id="KW-1185">Reference proteome</keyword>
<keyword evidence="2" id="KW-0732">Signal</keyword>
<accession>A0A2T0Q304</accession>
<feature type="region of interest" description="Disordered" evidence="1">
    <location>
        <begin position="25"/>
        <end position="57"/>
    </location>
</feature>
<gene>
    <name evidence="3" type="ORF">CLV72_105528</name>
</gene>
<dbReference type="PROSITE" id="PS51257">
    <property type="entry name" value="PROKAR_LIPOPROTEIN"/>
    <property type="match status" value="1"/>
</dbReference>